<accession>A0ABP9NVZ2</accession>
<dbReference type="NCBIfam" id="NF006477">
    <property type="entry name" value="PRK08881.1"/>
    <property type="match status" value="1"/>
</dbReference>
<proteinExistence type="predicted"/>
<keyword evidence="1" id="KW-0694">RNA-binding</keyword>
<dbReference type="PANTHER" id="PTHR19836">
    <property type="entry name" value="30S RIBOSOMAL PROTEIN S14"/>
    <property type="match status" value="1"/>
</dbReference>
<keyword evidence="1" id="KW-0699">rRNA-binding</keyword>
<gene>
    <name evidence="6" type="primary">rpsN</name>
    <name evidence="6" type="ORF">GCM10023320_51420</name>
</gene>
<evidence type="ECO:0000256" key="5">
    <source>
        <dbReference type="SAM" id="MobiDB-lite"/>
    </source>
</evidence>
<dbReference type="PANTHER" id="PTHR19836:SF23">
    <property type="entry name" value="SMALL RIBOSOMAL SUBUNIT PROTEIN US14A"/>
    <property type="match status" value="1"/>
</dbReference>
<keyword evidence="7" id="KW-1185">Reference proteome</keyword>
<keyword evidence="3" id="KW-0687">Ribonucleoprotein</keyword>
<comment type="caution">
    <text evidence="6">The sequence shown here is derived from an EMBL/GenBank/DDBJ whole genome shotgun (WGS) entry which is preliminary data.</text>
</comment>
<dbReference type="Pfam" id="PF00253">
    <property type="entry name" value="Ribosomal_S14"/>
    <property type="match status" value="1"/>
</dbReference>
<dbReference type="GO" id="GO:0005840">
    <property type="term" value="C:ribosome"/>
    <property type="evidence" value="ECO:0007669"/>
    <property type="project" value="UniProtKB-KW"/>
</dbReference>
<feature type="compositionally biased region" description="Basic and acidic residues" evidence="5">
    <location>
        <begin position="61"/>
        <end position="70"/>
    </location>
</feature>
<protein>
    <recommendedName>
        <fullName evidence="4">30S ribosomal protein S14</fullName>
    </recommendedName>
</protein>
<keyword evidence="2 6" id="KW-0689">Ribosomal protein</keyword>
<reference evidence="7" key="1">
    <citation type="journal article" date="2019" name="Int. J. Syst. Evol. Microbiol.">
        <title>The Global Catalogue of Microorganisms (GCM) 10K type strain sequencing project: providing services to taxonomists for standard genome sequencing and annotation.</title>
        <authorList>
            <consortium name="The Broad Institute Genomics Platform"/>
            <consortium name="The Broad Institute Genome Sequencing Center for Infectious Disease"/>
            <person name="Wu L."/>
            <person name="Ma J."/>
        </authorList>
    </citation>
    <scope>NUCLEOTIDE SEQUENCE [LARGE SCALE GENOMIC DNA]</scope>
    <source>
        <strain evidence="7">JCM 18302</strain>
    </source>
</reference>
<dbReference type="EMBL" id="BAABJO010000021">
    <property type="protein sequence ID" value="GAA5130037.1"/>
    <property type="molecule type" value="Genomic_DNA"/>
</dbReference>
<evidence type="ECO:0000256" key="4">
    <source>
        <dbReference type="ARBA" id="ARBA00035312"/>
    </source>
</evidence>
<evidence type="ECO:0000256" key="1">
    <source>
        <dbReference type="ARBA" id="ARBA00022730"/>
    </source>
</evidence>
<evidence type="ECO:0000313" key="6">
    <source>
        <dbReference type="EMBL" id="GAA5130037.1"/>
    </source>
</evidence>
<evidence type="ECO:0000313" key="7">
    <source>
        <dbReference type="Proteomes" id="UP001500804"/>
    </source>
</evidence>
<organism evidence="6 7">
    <name type="scientific">Pseudonocardia adelaidensis</name>
    <dbReference type="NCBI Taxonomy" id="648754"/>
    <lineage>
        <taxon>Bacteria</taxon>
        <taxon>Bacillati</taxon>
        <taxon>Actinomycetota</taxon>
        <taxon>Actinomycetes</taxon>
        <taxon>Pseudonocardiales</taxon>
        <taxon>Pseudonocardiaceae</taxon>
        <taxon>Pseudonocardia</taxon>
    </lineage>
</organism>
<dbReference type="SUPFAM" id="SSF57716">
    <property type="entry name" value="Glucocorticoid receptor-like (DNA-binding domain)"/>
    <property type="match status" value="1"/>
</dbReference>
<dbReference type="InterPro" id="IPR001209">
    <property type="entry name" value="Ribosomal_uS14"/>
</dbReference>
<dbReference type="Gene3D" id="1.10.287.1480">
    <property type="match status" value="1"/>
</dbReference>
<feature type="region of interest" description="Disordered" evidence="5">
    <location>
        <begin position="29"/>
        <end position="72"/>
    </location>
</feature>
<dbReference type="Proteomes" id="UP001500804">
    <property type="component" value="Unassembled WGS sequence"/>
</dbReference>
<evidence type="ECO:0000256" key="3">
    <source>
        <dbReference type="ARBA" id="ARBA00023274"/>
    </source>
</evidence>
<name>A0ABP9NVZ2_9PSEU</name>
<sequence>MATKAKIARNEHRKAVVARYAARRAERKAVLARPTATPDEKARAQRELARQPRDASATRVRNRDSVDGRPRGHLRAFGVSRVRLRGLVHDGLPARGAQGELVTGTRFRACPGVV</sequence>
<evidence type="ECO:0000256" key="2">
    <source>
        <dbReference type="ARBA" id="ARBA00022980"/>
    </source>
</evidence>
<feature type="compositionally biased region" description="Basic and acidic residues" evidence="5">
    <location>
        <begin position="38"/>
        <end position="53"/>
    </location>
</feature>